<feature type="transmembrane region" description="Helical" evidence="8">
    <location>
        <begin position="305"/>
        <end position="324"/>
    </location>
</feature>
<keyword evidence="5 8" id="KW-0812">Transmembrane</keyword>
<feature type="transmembrane region" description="Helical" evidence="8">
    <location>
        <begin position="137"/>
        <end position="155"/>
    </location>
</feature>
<reference evidence="10" key="1">
    <citation type="journal article" date="2019" name="Int. J. Syst. Evol. Microbiol.">
        <title>The Global Catalogue of Microorganisms (GCM) 10K type strain sequencing project: providing services to taxonomists for standard genome sequencing and annotation.</title>
        <authorList>
            <consortium name="The Broad Institute Genomics Platform"/>
            <consortium name="The Broad Institute Genome Sequencing Center for Infectious Disease"/>
            <person name="Wu L."/>
            <person name="Ma J."/>
        </authorList>
    </citation>
    <scope>NUCLEOTIDE SEQUENCE [LARGE SCALE GENOMIC DNA]</scope>
    <source>
        <strain evidence="10">JCM 18531</strain>
    </source>
</reference>
<keyword evidence="7 8" id="KW-0472">Membrane</keyword>
<dbReference type="CDD" id="cd06579">
    <property type="entry name" value="TM_PBP1_transp_AraH_like"/>
    <property type="match status" value="1"/>
</dbReference>
<evidence type="ECO:0000256" key="5">
    <source>
        <dbReference type="ARBA" id="ARBA00022692"/>
    </source>
</evidence>
<feature type="transmembrane region" description="Helical" evidence="8">
    <location>
        <begin position="60"/>
        <end position="85"/>
    </location>
</feature>
<feature type="transmembrane region" description="Helical" evidence="8">
    <location>
        <begin position="175"/>
        <end position="195"/>
    </location>
</feature>
<evidence type="ECO:0000256" key="1">
    <source>
        <dbReference type="ARBA" id="ARBA00004651"/>
    </source>
</evidence>
<dbReference type="Proteomes" id="UP001499974">
    <property type="component" value="Unassembled WGS sequence"/>
</dbReference>
<feature type="transmembrane region" description="Helical" evidence="8">
    <location>
        <begin position="252"/>
        <end position="273"/>
    </location>
</feature>
<name>A0ABP8XQ79_9ACTN</name>
<keyword evidence="10" id="KW-1185">Reference proteome</keyword>
<keyword evidence="4" id="KW-0997">Cell inner membrane</keyword>
<protein>
    <submittedName>
        <fullName evidence="9">ABC transporter permease</fullName>
    </submittedName>
</protein>
<proteinExistence type="predicted"/>
<dbReference type="PANTHER" id="PTHR32196:SF21">
    <property type="entry name" value="ABC TRANSPORTER PERMEASE PROTEIN YPHD-RELATED"/>
    <property type="match status" value="1"/>
</dbReference>
<evidence type="ECO:0000256" key="4">
    <source>
        <dbReference type="ARBA" id="ARBA00022519"/>
    </source>
</evidence>
<feature type="transmembrane region" description="Helical" evidence="8">
    <location>
        <begin position="224"/>
        <end position="246"/>
    </location>
</feature>
<evidence type="ECO:0000313" key="9">
    <source>
        <dbReference type="EMBL" id="GAA4712821.1"/>
    </source>
</evidence>
<sequence length="331" mass="33610">MTTTDDEPRGQVAVAMPGAPAARGWRPDPLGVLLLVVVVALVPVAVTTDRFLTLDNARAILAATAFVGITAVGATLVMIAGSAVSMAASQTATVVAMVFLSTQDLGLSVALLLSLLCGIAITAVQGVVIGYWEANPIVLTIAAGFAIGGTATWLSGGTTVYAEDDAYDVLNSTVLGLPVAVYVLLVVALVAEWVLRRTTPGRQMFLVGENRGAARAAGLPVGRVIGVAWAFFGLCIAITGVFLASFNTSATVSLGGTLTLDAIAAVLVGGTAITGGRGSALRTLGGAVLISVIANLLLIRGYSTGAQILVKGVLVLVVVVLVHLRSTRGHR</sequence>
<comment type="caution">
    <text evidence="9">The sequence shown here is derived from an EMBL/GenBank/DDBJ whole genome shotgun (WGS) entry which is preliminary data.</text>
</comment>
<keyword evidence="2" id="KW-0813">Transport</keyword>
<evidence type="ECO:0000256" key="2">
    <source>
        <dbReference type="ARBA" id="ARBA00022448"/>
    </source>
</evidence>
<feature type="transmembrane region" description="Helical" evidence="8">
    <location>
        <begin position="105"/>
        <end position="130"/>
    </location>
</feature>
<evidence type="ECO:0000256" key="7">
    <source>
        <dbReference type="ARBA" id="ARBA00023136"/>
    </source>
</evidence>
<keyword evidence="6 8" id="KW-1133">Transmembrane helix</keyword>
<dbReference type="PANTHER" id="PTHR32196">
    <property type="entry name" value="ABC TRANSPORTER PERMEASE PROTEIN YPHD-RELATED-RELATED"/>
    <property type="match status" value="1"/>
</dbReference>
<evidence type="ECO:0000256" key="3">
    <source>
        <dbReference type="ARBA" id="ARBA00022475"/>
    </source>
</evidence>
<dbReference type="RefSeq" id="WP_345522690.1">
    <property type="nucleotide sequence ID" value="NZ_BAABKM010000002.1"/>
</dbReference>
<dbReference type="EMBL" id="BAABKM010000002">
    <property type="protein sequence ID" value="GAA4712821.1"/>
    <property type="molecule type" value="Genomic_DNA"/>
</dbReference>
<evidence type="ECO:0000313" key="10">
    <source>
        <dbReference type="Proteomes" id="UP001499974"/>
    </source>
</evidence>
<gene>
    <name evidence="9" type="ORF">GCM10023349_34930</name>
</gene>
<dbReference type="InterPro" id="IPR001851">
    <property type="entry name" value="ABC_transp_permease"/>
</dbReference>
<accession>A0ABP8XQ79</accession>
<comment type="subcellular location">
    <subcellularLocation>
        <location evidence="1">Cell membrane</location>
        <topology evidence="1">Multi-pass membrane protein</topology>
    </subcellularLocation>
</comment>
<evidence type="ECO:0000256" key="8">
    <source>
        <dbReference type="SAM" id="Phobius"/>
    </source>
</evidence>
<organism evidence="9 10">
    <name type="scientific">Nocardioides conyzicola</name>
    <dbReference type="NCBI Taxonomy" id="1651781"/>
    <lineage>
        <taxon>Bacteria</taxon>
        <taxon>Bacillati</taxon>
        <taxon>Actinomycetota</taxon>
        <taxon>Actinomycetes</taxon>
        <taxon>Propionibacteriales</taxon>
        <taxon>Nocardioidaceae</taxon>
        <taxon>Nocardioides</taxon>
    </lineage>
</organism>
<evidence type="ECO:0000256" key="6">
    <source>
        <dbReference type="ARBA" id="ARBA00022989"/>
    </source>
</evidence>
<feature type="transmembrane region" description="Helical" evidence="8">
    <location>
        <begin position="30"/>
        <end position="48"/>
    </location>
</feature>
<keyword evidence="3" id="KW-1003">Cell membrane</keyword>
<feature type="transmembrane region" description="Helical" evidence="8">
    <location>
        <begin position="280"/>
        <end position="299"/>
    </location>
</feature>
<dbReference type="Pfam" id="PF02653">
    <property type="entry name" value="BPD_transp_2"/>
    <property type="match status" value="1"/>
</dbReference>